<dbReference type="SUPFAM" id="SSF55347">
    <property type="entry name" value="Glyceraldehyde-3-phosphate dehydrogenase-like, C-terminal domain"/>
    <property type="match status" value="1"/>
</dbReference>
<gene>
    <name evidence="17" type="ORF">HNR65_003431</name>
</gene>
<comment type="catalytic activity">
    <reaction evidence="13">
        <text>L-homoserine + NADP(+) = L-aspartate 4-semialdehyde + NADPH + H(+)</text>
        <dbReference type="Rhea" id="RHEA:15761"/>
        <dbReference type="ChEBI" id="CHEBI:15378"/>
        <dbReference type="ChEBI" id="CHEBI:57476"/>
        <dbReference type="ChEBI" id="CHEBI:57783"/>
        <dbReference type="ChEBI" id="CHEBI:58349"/>
        <dbReference type="ChEBI" id="CHEBI:537519"/>
        <dbReference type="EC" id="1.1.1.3"/>
    </reaction>
</comment>
<evidence type="ECO:0000256" key="6">
    <source>
        <dbReference type="ARBA" id="ARBA00022605"/>
    </source>
</evidence>
<keyword evidence="9 13" id="KW-0560">Oxidoreductase</keyword>
<dbReference type="AlphaFoldDB" id="A0A7W0CCG7"/>
<evidence type="ECO:0000256" key="11">
    <source>
        <dbReference type="PIRSR" id="PIRSR000098-1"/>
    </source>
</evidence>
<organism evidence="17 18">
    <name type="scientific">Desulfosalsimonas propionicica</name>
    <dbReference type="NCBI Taxonomy" id="332175"/>
    <lineage>
        <taxon>Bacteria</taxon>
        <taxon>Pseudomonadati</taxon>
        <taxon>Thermodesulfobacteriota</taxon>
        <taxon>Desulfobacteria</taxon>
        <taxon>Desulfobacterales</taxon>
        <taxon>Desulfosalsimonadaceae</taxon>
        <taxon>Desulfosalsimonas</taxon>
    </lineage>
</organism>
<dbReference type="InterPro" id="IPR002912">
    <property type="entry name" value="ACT_dom"/>
</dbReference>
<dbReference type="EC" id="1.1.1.3" evidence="4 13"/>
<evidence type="ECO:0000256" key="4">
    <source>
        <dbReference type="ARBA" id="ARBA00013213"/>
    </source>
</evidence>
<dbReference type="InterPro" id="IPR036291">
    <property type="entry name" value="NAD(P)-bd_dom_sf"/>
</dbReference>
<dbReference type="GO" id="GO:0009086">
    <property type="term" value="P:methionine biosynthetic process"/>
    <property type="evidence" value="ECO:0007669"/>
    <property type="project" value="UniProtKB-KW"/>
</dbReference>
<dbReference type="UniPathway" id="UPA00050">
    <property type="reaction ID" value="UER00063"/>
</dbReference>
<comment type="caution">
    <text evidence="17">The sequence shown here is derived from an EMBL/GenBank/DDBJ whole genome shotgun (WGS) entry which is preliminary data.</text>
</comment>
<evidence type="ECO:0000256" key="5">
    <source>
        <dbReference type="ARBA" id="ARBA00013376"/>
    </source>
</evidence>
<evidence type="ECO:0000259" key="16">
    <source>
        <dbReference type="PROSITE" id="PS51671"/>
    </source>
</evidence>
<evidence type="ECO:0000256" key="2">
    <source>
        <dbReference type="ARBA" id="ARBA00005062"/>
    </source>
</evidence>
<dbReference type="FunFam" id="3.30.360.10:FF:000005">
    <property type="entry name" value="Homoserine dehydrogenase"/>
    <property type="match status" value="1"/>
</dbReference>
<comment type="similarity">
    <text evidence="3 14">Belongs to the homoserine dehydrogenase family.</text>
</comment>
<evidence type="ECO:0000256" key="3">
    <source>
        <dbReference type="ARBA" id="ARBA00006753"/>
    </source>
</evidence>
<dbReference type="InterPro" id="IPR016204">
    <property type="entry name" value="HDH"/>
</dbReference>
<evidence type="ECO:0000256" key="15">
    <source>
        <dbReference type="SAM" id="Phobius"/>
    </source>
</evidence>
<dbReference type="GO" id="GO:0050661">
    <property type="term" value="F:NADP binding"/>
    <property type="evidence" value="ECO:0007669"/>
    <property type="project" value="InterPro"/>
</dbReference>
<dbReference type="Gene3D" id="3.40.50.720">
    <property type="entry name" value="NAD(P)-binding Rossmann-like Domain"/>
    <property type="match status" value="1"/>
</dbReference>
<dbReference type="Pfam" id="PF00742">
    <property type="entry name" value="Homoserine_dh"/>
    <property type="match status" value="1"/>
</dbReference>
<comment type="pathway">
    <text evidence="2 13">Amino-acid biosynthesis; L-methionine biosynthesis via de novo pathway; L-homoserine from L-aspartate: step 3/3.</text>
</comment>
<dbReference type="PANTHER" id="PTHR43331">
    <property type="entry name" value="HOMOSERINE DEHYDROGENASE"/>
    <property type="match status" value="1"/>
</dbReference>
<protein>
    <recommendedName>
        <fullName evidence="5 13">Homoserine dehydrogenase</fullName>
        <ecNumber evidence="4 13">1.1.1.3</ecNumber>
    </recommendedName>
</protein>
<keyword evidence="18" id="KW-1185">Reference proteome</keyword>
<dbReference type="PANTHER" id="PTHR43331:SF1">
    <property type="entry name" value="HOMOSERINE DEHYDROGENASE"/>
    <property type="match status" value="1"/>
</dbReference>
<dbReference type="GO" id="GO:0009088">
    <property type="term" value="P:threonine biosynthetic process"/>
    <property type="evidence" value="ECO:0007669"/>
    <property type="project" value="UniProtKB-UniPathway"/>
</dbReference>
<evidence type="ECO:0000256" key="7">
    <source>
        <dbReference type="ARBA" id="ARBA00022697"/>
    </source>
</evidence>
<dbReference type="NCBIfam" id="NF004976">
    <property type="entry name" value="PRK06349.1"/>
    <property type="match status" value="1"/>
</dbReference>
<dbReference type="UniPathway" id="UPA00051">
    <property type="reaction ID" value="UER00465"/>
</dbReference>
<dbReference type="SUPFAM" id="SSF55021">
    <property type="entry name" value="ACT-like"/>
    <property type="match status" value="1"/>
</dbReference>
<keyword evidence="10 13" id="KW-0486">Methionine biosynthesis</keyword>
<name>A0A7W0CCG7_9BACT</name>
<sequence length="446" mass="48119">MKHMKQIHIGIIGLGTVGTGVARLLVENSDVISARLGAELVFKKGADLDIARDRGMNFAPGVLTTDPYEVINDPEIDIVLEMIGGIDLARQFICRCIETGKHVVTANKALLASHGNQLFRLAAEKGVALAYEASVGGCMPIIKTIRESLVGNRIQAVTGILNGTCNYILTRITREGMSFEQALDLAKAEGYAEADPSLDVDGFDTAHKLAVLSAIAFGMEINYDDIHIEGISEITPMDIEFAAQCGYAIKLLAITKFDGQSVEARVHPTMIPLEDMLSNVSGTMNAVTVSGDAVGDMILYGHGAGMMPTASAVISDVVDIARSIVAGGAMRVPVLSFRMEQIRKMAVKPMDEIFTHYYFRFSAMDQPGVLAKIAGILGDHDISIKSVRQTERKLNGAVPVYILTHQACEAQVKKALAKIAELEVIPQPPVLIRMEAPEEEKAQQQS</sequence>
<dbReference type="CDD" id="cd04881">
    <property type="entry name" value="ACT_HSDH-Hom"/>
    <property type="match status" value="1"/>
</dbReference>
<dbReference type="GO" id="GO:0004412">
    <property type="term" value="F:homoserine dehydrogenase activity"/>
    <property type="evidence" value="ECO:0007669"/>
    <property type="project" value="UniProtKB-EC"/>
</dbReference>
<feature type="binding site" evidence="12">
    <location>
        <position position="108"/>
    </location>
    <ligand>
        <name>NADPH</name>
        <dbReference type="ChEBI" id="CHEBI:57783"/>
    </ligand>
</feature>
<feature type="transmembrane region" description="Helical" evidence="15">
    <location>
        <begin position="7"/>
        <end position="26"/>
    </location>
</feature>
<reference evidence="17 18" key="1">
    <citation type="submission" date="2020-07" db="EMBL/GenBank/DDBJ databases">
        <title>Genomic Encyclopedia of Type Strains, Phase IV (KMG-IV): sequencing the most valuable type-strain genomes for metagenomic binning, comparative biology and taxonomic classification.</title>
        <authorList>
            <person name="Goeker M."/>
        </authorList>
    </citation>
    <scope>NUCLEOTIDE SEQUENCE [LARGE SCALE GENOMIC DNA]</scope>
    <source>
        <strain evidence="17 18">DSM 17721</strain>
    </source>
</reference>
<dbReference type="PROSITE" id="PS51671">
    <property type="entry name" value="ACT"/>
    <property type="match status" value="1"/>
</dbReference>
<feature type="domain" description="ACT" evidence="16">
    <location>
        <begin position="358"/>
        <end position="433"/>
    </location>
</feature>
<keyword evidence="15" id="KW-0812">Transmembrane</keyword>
<dbReference type="FunFam" id="3.30.70.260:FF:000030">
    <property type="entry name" value="Homoserine dehydrogenase"/>
    <property type="match status" value="1"/>
</dbReference>
<dbReference type="InterPro" id="IPR019811">
    <property type="entry name" value="HDH_CS"/>
</dbReference>
<comment type="pathway">
    <text evidence="1 13">Amino-acid biosynthesis; L-threonine biosynthesis; L-threonine from L-aspartate: step 3/5.</text>
</comment>
<keyword evidence="7 13" id="KW-0791">Threonine biosynthesis</keyword>
<keyword evidence="6 13" id="KW-0028">Amino-acid biosynthesis</keyword>
<dbReference type="PIRSF" id="PIRSF000098">
    <property type="entry name" value="Homoser_dehydrog"/>
    <property type="match status" value="1"/>
</dbReference>
<evidence type="ECO:0000256" key="12">
    <source>
        <dbReference type="PIRSR" id="PIRSR000098-2"/>
    </source>
</evidence>
<dbReference type="Pfam" id="PF01842">
    <property type="entry name" value="ACT"/>
    <property type="match status" value="1"/>
</dbReference>
<proteinExistence type="inferred from homology"/>
<evidence type="ECO:0000256" key="1">
    <source>
        <dbReference type="ARBA" id="ARBA00005056"/>
    </source>
</evidence>
<dbReference type="SUPFAM" id="SSF51735">
    <property type="entry name" value="NAD(P)-binding Rossmann-fold domains"/>
    <property type="match status" value="1"/>
</dbReference>
<evidence type="ECO:0000256" key="14">
    <source>
        <dbReference type="RuleBase" id="RU004171"/>
    </source>
</evidence>
<accession>A0A7W0CCG7</accession>
<evidence type="ECO:0000256" key="13">
    <source>
        <dbReference type="RuleBase" id="RU000579"/>
    </source>
</evidence>
<keyword evidence="15" id="KW-0472">Membrane</keyword>
<dbReference type="RefSeq" id="WP_332309043.1">
    <property type="nucleotide sequence ID" value="NZ_JACDUS010000016.1"/>
</dbReference>
<dbReference type="InterPro" id="IPR005106">
    <property type="entry name" value="Asp/hSer_DH_NAD-bd"/>
</dbReference>
<evidence type="ECO:0000313" key="17">
    <source>
        <dbReference type="EMBL" id="MBA2883074.1"/>
    </source>
</evidence>
<keyword evidence="8 12" id="KW-0521">NADP</keyword>
<dbReference type="Gene3D" id="3.30.360.10">
    <property type="entry name" value="Dihydrodipicolinate Reductase, domain 2"/>
    <property type="match status" value="1"/>
</dbReference>
<feature type="binding site" evidence="12">
    <location>
        <begin position="12"/>
        <end position="19"/>
    </location>
    <ligand>
        <name>NADP(+)</name>
        <dbReference type="ChEBI" id="CHEBI:58349"/>
    </ligand>
</feature>
<feature type="binding site" evidence="12">
    <location>
        <position position="193"/>
    </location>
    <ligand>
        <name>L-homoserine</name>
        <dbReference type="ChEBI" id="CHEBI:57476"/>
    </ligand>
</feature>
<dbReference type="InterPro" id="IPR001342">
    <property type="entry name" value="HDH_cat"/>
</dbReference>
<evidence type="ECO:0000256" key="9">
    <source>
        <dbReference type="ARBA" id="ARBA00023002"/>
    </source>
</evidence>
<dbReference type="Proteomes" id="UP000525298">
    <property type="component" value="Unassembled WGS sequence"/>
</dbReference>
<keyword evidence="15" id="KW-1133">Transmembrane helix</keyword>
<evidence type="ECO:0000256" key="10">
    <source>
        <dbReference type="ARBA" id="ARBA00023167"/>
    </source>
</evidence>
<feature type="active site" description="Proton donor" evidence="11">
    <location>
        <position position="208"/>
    </location>
</feature>
<evidence type="ECO:0000313" key="18">
    <source>
        <dbReference type="Proteomes" id="UP000525298"/>
    </source>
</evidence>
<dbReference type="PROSITE" id="PS01042">
    <property type="entry name" value="HOMOSER_DHGENASE"/>
    <property type="match status" value="1"/>
</dbReference>
<dbReference type="InterPro" id="IPR045865">
    <property type="entry name" value="ACT-like_dom_sf"/>
</dbReference>
<dbReference type="Gene3D" id="3.30.70.260">
    <property type="match status" value="1"/>
</dbReference>
<dbReference type="Pfam" id="PF03447">
    <property type="entry name" value="NAD_binding_3"/>
    <property type="match status" value="1"/>
</dbReference>
<evidence type="ECO:0000256" key="8">
    <source>
        <dbReference type="ARBA" id="ARBA00022857"/>
    </source>
</evidence>
<dbReference type="EMBL" id="JACDUS010000016">
    <property type="protein sequence ID" value="MBA2883074.1"/>
    <property type="molecule type" value="Genomic_DNA"/>
</dbReference>